<dbReference type="STRING" id="292563.Cyast_0405"/>
<protein>
    <submittedName>
        <fullName evidence="3">Methyltransferase regulatory domain, predicted</fullName>
    </submittedName>
</protein>
<evidence type="ECO:0000259" key="2">
    <source>
        <dbReference type="Pfam" id="PF13649"/>
    </source>
</evidence>
<organism evidence="3 4">
    <name type="scientific">Cyanobacterium stanieri (strain ATCC 29140 / PCC 7202)</name>
    <dbReference type="NCBI Taxonomy" id="292563"/>
    <lineage>
        <taxon>Bacteria</taxon>
        <taxon>Bacillati</taxon>
        <taxon>Cyanobacteriota</taxon>
        <taxon>Cyanophyceae</taxon>
        <taxon>Oscillatoriophycideae</taxon>
        <taxon>Chroococcales</taxon>
        <taxon>Geminocystaceae</taxon>
        <taxon>Cyanobacterium</taxon>
    </lineage>
</organism>
<sequence>MVWSEGYVSEINYTNGFYGELSPLKLSLATALKSIHPPNTGKPFTYCELACGRGYTTNLLASAYPEAQFYANDFNPNHILEAKTLAESANTTNVHFFDDSFAEFIHQDLPDFDFIVLHGIYSWITPENRGFIVDFIRQKLKVGGIVYISYNTLPGWSAAMPMQGLMLKHRQHSSAPILESVEEALNFTESLMNANAGYFLQNPSLKTRFENLKSQNRHYLAHEYFNEQWNSFYFDQVAQELEDAKLSYVASAQVLDNIDVLNFSADAQKILSQIKDGTYKEVVRDFCLNTQFRRDIFAKGKLGMMPGEQVSIMNSFRYALMVPTDSIKLKHTFSVGEVSLQEEIYIPIINALSKSPLTMAQLQNDGAVKKIAVNNIYQALIVLTGLGYIHPAVDDETCQRRKVSTDAFNRAIEEKAFVTDEMAYLASPLIGTGVAVNSLEQLLIYAKGRDKNPVKFLWDIFSKQGKRLVKDNKVLQTPEENIAHIEGVAKDFYGSRFDTLKKLGID</sequence>
<dbReference type="AlphaFoldDB" id="K9YJ03"/>
<reference evidence="4" key="1">
    <citation type="journal article" date="2013" name="Proc. Natl. Acad. Sci. U.S.A.">
        <title>Improving the coverage of the cyanobacterial phylum using diversity-driven genome sequencing.</title>
        <authorList>
            <person name="Shih P.M."/>
            <person name="Wu D."/>
            <person name="Latifi A."/>
            <person name="Axen S.D."/>
            <person name="Fewer D.P."/>
            <person name="Talla E."/>
            <person name="Calteau A."/>
            <person name="Cai F."/>
            <person name="Tandeau de Marsac N."/>
            <person name="Rippka R."/>
            <person name="Herdman M."/>
            <person name="Sivonen K."/>
            <person name="Coursin T."/>
            <person name="Laurent T."/>
            <person name="Goodwin L."/>
            <person name="Nolan M."/>
            <person name="Davenport K.W."/>
            <person name="Han C.S."/>
            <person name="Rubin E.M."/>
            <person name="Eisen J.A."/>
            <person name="Woyke T."/>
            <person name="Gugger M."/>
            <person name="Kerfeld C.A."/>
        </authorList>
    </citation>
    <scope>NUCLEOTIDE SEQUENCE [LARGE SCALE GENOMIC DNA]</scope>
    <source>
        <strain evidence="4">ATCC 29140 / PCC 7202</strain>
    </source>
</reference>
<proteinExistence type="predicted"/>
<dbReference type="HOGENOM" id="CLU_032787_1_0_3"/>
<keyword evidence="3" id="KW-0808">Transferase</keyword>
<dbReference type="PATRIC" id="fig|292563.3.peg.422"/>
<dbReference type="InterPro" id="IPR041698">
    <property type="entry name" value="Methyltransf_25"/>
</dbReference>
<dbReference type="Pfam" id="PF13649">
    <property type="entry name" value="Methyltransf_25"/>
    <property type="match status" value="1"/>
</dbReference>
<evidence type="ECO:0000313" key="3">
    <source>
        <dbReference type="EMBL" id="AFZ46385.1"/>
    </source>
</evidence>
<feature type="domain" description="Methyltransferase" evidence="2">
    <location>
        <begin position="48"/>
        <end position="144"/>
    </location>
</feature>
<feature type="domain" description="Methyltransferase regulatory" evidence="1">
    <location>
        <begin position="216"/>
        <end position="299"/>
    </location>
</feature>
<dbReference type="InterPro" id="IPR018773">
    <property type="entry name" value="MeTrfase_reg_dom_prd"/>
</dbReference>
<evidence type="ECO:0000259" key="1">
    <source>
        <dbReference type="Pfam" id="PF10119"/>
    </source>
</evidence>
<dbReference type="InterPro" id="IPR029063">
    <property type="entry name" value="SAM-dependent_MTases_sf"/>
</dbReference>
<evidence type="ECO:0000313" key="4">
    <source>
        <dbReference type="Proteomes" id="UP000010483"/>
    </source>
</evidence>
<dbReference type="Gene3D" id="3.40.50.150">
    <property type="entry name" value="Vaccinia Virus protein VP39"/>
    <property type="match status" value="1"/>
</dbReference>
<keyword evidence="3" id="KW-0489">Methyltransferase</keyword>
<dbReference type="GO" id="GO:0032259">
    <property type="term" value="P:methylation"/>
    <property type="evidence" value="ECO:0007669"/>
    <property type="project" value="UniProtKB-KW"/>
</dbReference>
<dbReference type="Pfam" id="PF10119">
    <property type="entry name" value="MethyTransf_Reg"/>
    <property type="match status" value="1"/>
</dbReference>
<name>K9YJ03_CYASC</name>
<dbReference type="EMBL" id="CP003940">
    <property type="protein sequence ID" value="AFZ46385.1"/>
    <property type="molecule type" value="Genomic_DNA"/>
</dbReference>
<accession>K9YJ03</accession>
<dbReference type="GO" id="GO:0008168">
    <property type="term" value="F:methyltransferase activity"/>
    <property type="evidence" value="ECO:0007669"/>
    <property type="project" value="UniProtKB-KW"/>
</dbReference>
<dbReference type="KEGG" id="csn:Cyast_0405"/>
<gene>
    <name evidence="3" type="ordered locus">Cyast_0405</name>
</gene>
<keyword evidence="4" id="KW-1185">Reference proteome</keyword>
<dbReference type="SUPFAM" id="SSF53335">
    <property type="entry name" value="S-adenosyl-L-methionine-dependent methyltransferases"/>
    <property type="match status" value="1"/>
</dbReference>
<dbReference type="Proteomes" id="UP000010483">
    <property type="component" value="Chromosome"/>
</dbReference>
<dbReference type="CDD" id="cd02440">
    <property type="entry name" value="AdoMet_MTases"/>
    <property type="match status" value="1"/>
</dbReference>
<dbReference type="eggNOG" id="COG0500">
    <property type="taxonomic scope" value="Bacteria"/>
</dbReference>
<dbReference type="BioCyc" id="CSTA292563:G1353-408-MONOMER"/>